<accession>A0A0F2MD14</accession>
<evidence type="ECO:0000313" key="2">
    <source>
        <dbReference type="EMBL" id="KJR86954.1"/>
    </source>
</evidence>
<dbReference type="Proteomes" id="UP000033710">
    <property type="component" value="Unassembled WGS sequence"/>
</dbReference>
<name>A0A0F2MD14_SPOSC</name>
<comment type="caution">
    <text evidence="2">The sequence shown here is derived from an EMBL/GenBank/DDBJ whole genome shotgun (WGS) entry which is preliminary data.</text>
</comment>
<dbReference type="AlphaFoldDB" id="A0A0F2MD14"/>
<dbReference type="VEuPathDB" id="FungiDB:SPSK_02054"/>
<dbReference type="RefSeq" id="XP_016589630.1">
    <property type="nucleotide sequence ID" value="XM_016728950.1"/>
</dbReference>
<gene>
    <name evidence="2" type="ORF">SPSK_02054</name>
</gene>
<feature type="region of interest" description="Disordered" evidence="1">
    <location>
        <begin position="15"/>
        <end position="55"/>
    </location>
</feature>
<sequence>MWVYAGAHVPVSSATGSALGPRMIRPSTLVRKQTATKPKRADDEGQKDAGAERWGRQSTTVFTGFDLPIGLADREGVEAFDSKEAEASCGHL</sequence>
<protein>
    <submittedName>
        <fullName evidence="2">Uncharacterized protein</fullName>
    </submittedName>
</protein>
<feature type="compositionally biased region" description="Basic and acidic residues" evidence="1">
    <location>
        <begin position="39"/>
        <end position="55"/>
    </location>
</feature>
<dbReference type="KEGG" id="ssck:SPSK_02054"/>
<dbReference type="EMBL" id="AXCR01000005">
    <property type="protein sequence ID" value="KJR86954.1"/>
    <property type="molecule type" value="Genomic_DNA"/>
</dbReference>
<evidence type="ECO:0000313" key="3">
    <source>
        <dbReference type="Proteomes" id="UP000033710"/>
    </source>
</evidence>
<reference evidence="2 3" key="1">
    <citation type="journal article" date="2014" name="BMC Genomics">
        <title>Comparative genomics of the major fungal agents of human and animal Sporotrichosis: Sporothrix schenckii and Sporothrix brasiliensis.</title>
        <authorList>
            <person name="Teixeira M.M."/>
            <person name="de Almeida L.G."/>
            <person name="Kubitschek-Barreira P."/>
            <person name="Alves F.L."/>
            <person name="Kioshima E.S."/>
            <person name="Abadio A.K."/>
            <person name="Fernandes L."/>
            <person name="Derengowski L.S."/>
            <person name="Ferreira K.S."/>
            <person name="Souza R.C."/>
            <person name="Ruiz J.C."/>
            <person name="de Andrade N.C."/>
            <person name="Paes H.C."/>
            <person name="Nicola A.M."/>
            <person name="Albuquerque P."/>
            <person name="Gerber A.L."/>
            <person name="Martins V.P."/>
            <person name="Peconick L.D."/>
            <person name="Neto A.V."/>
            <person name="Chaucanez C.B."/>
            <person name="Silva P.A."/>
            <person name="Cunha O.L."/>
            <person name="de Oliveira F.F."/>
            <person name="dos Santos T.C."/>
            <person name="Barros A.L."/>
            <person name="Soares M.A."/>
            <person name="de Oliveira L.M."/>
            <person name="Marini M.M."/>
            <person name="Villalobos-Duno H."/>
            <person name="Cunha M.M."/>
            <person name="de Hoog S."/>
            <person name="da Silveira J.F."/>
            <person name="Henrissat B."/>
            <person name="Nino-Vega G.A."/>
            <person name="Cisalpino P.S."/>
            <person name="Mora-Montes H.M."/>
            <person name="Almeida S.R."/>
            <person name="Stajich J.E."/>
            <person name="Lopes-Bezerra L.M."/>
            <person name="Vasconcelos A.T."/>
            <person name="Felipe M.S."/>
        </authorList>
    </citation>
    <scope>NUCLEOTIDE SEQUENCE [LARGE SCALE GENOMIC DNA]</scope>
    <source>
        <strain evidence="2 3">1099-18</strain>
    </source>
</reference>
<dbReference type="GeneID" id="27664227"/>
<reference evidence="2 3" key="2">
    <citation type="journal article" date="2015" name="Eukaryot. Cell">
        <title>Asexual propagation of a virulent clone complex in a human and feline outbreak of sporotrichosis.</title>
        <authorList>
            <person name="Teixeira Mde M."/>
            <person name="Rodrigues A.M."/>
            <person name="Tsui C.K."/>
            <person name="de Almeida L.G."/>
            <person name="Van Diepeningen A.D."/>
            <person name="van den Ende B.G."/>
            <person name="Fernandes G.F."/>
            <person name="Kano R."/>
            <person name="Hamelin R.C."/>
            <person name="Lopes-Bezerra L.M."/>
            <person name="Vasconcelos A.T."/>
            <person name="de Hoog S."/>
            <person name="de Camargo Z.P."/>
            <person name="Felipe M.S."/>
        </authorList>
    </citation>
    <scope>NUCLEOTIDE SEQUENCE [LARGE SCALE GENOMIC DNA]</scope>
    <source>
        <strain evidence="2 3">1099-18</strain>
    </source>
</reference>
<evidence type="ECO:0000256" key="1">
    <source>
        <dbReference type="SAM" id="MobiDB-lite"/>
    </source>
</evidence>
<proteinExistence type="predicted"/>
<organism evidence="2 3">
    <name type="scientific">Sporothrix schenckii 1099-18</name>
    <dbReference type="NCBI Taxonomy" id="1397361"/>
    <lineage>
        <taxon>Eukaryota</taxon>
        <taxon>Fungi</taxon>
        <taxon>Dikarya</taxon>
        <taxon>Ascomycota</taxon>
        <taxon>Pezizomycotina</taxon>
        <taxon>Sordariomycetes</taxon>
        <taxon>Sordariomycetidae</taxon>
        <taxon>Ophiostomatales</taxon>
        <taxon>Ophiostomataceae</taxon>
        <taxon>Sporothrix</taxon>
    </lineage>
</organism>